<keyword evidence="2" id="KW-1185">Reference proteome</keyword>
<protein>
    <recommendedName>
        <fullName evidence="3">Tellurite resistance protein TerB</fullName>
    </recommendedName>
</protein>
<dbReference type="EMBL" id="PVNK01000126">
    <property type="protein sequence ID" value="PRQ02216.1"/>
    <property type="molecule type" value="Genomic_DNA"/>
</dbReference>
<dbReference type="Proteomes" id="UP000237968">
    <property type="component" value="Unassembled WGS sequence"/>
</dbReference>
<comment type="caution">
    <text evidence="1">The sequence shown here is derived from an EMBL/GenBank/DDBJ whole genome shotgun (WGS) entry which is preliminary data.</text>
</comment>
<evidence type="ECO:0000313" key="2">
    <source>
        <dbReference type="Proteomes" id="UP000237968"/>
    </source>
</evidence>
<evidence type="ECO:0008006" key="3">
    <source>
        <dbReference type="Google" id="ProtNLM"/>
    </source>
</evidence>
<dbReference type="AlphaFoldDB" id="A0A2S9YB35"/>
<proteinExistence type="predicted"/>
<reference evidence="1 2" key="1">
    <citation type="submission" date="2018-03" db="EMBL/GenBank/DDBJ databases">
        <title>Draft Genome Sequences of the Obligatory Marine Myxobacteria Enhygromyxa salina SWB005.</title>
        <authorList>
            <person name="Poehlein A."/>
            <person name="Moghaddam J.A."/>
            <person name="Harms H."/>
            <person name="Alanjari M."/>
            <person name="Koenig G.M."/>
            <person name="Daniel R."/>
            <person name="Schaeberle T.F."/>
        </authorList>
    </citation>
    <scope>NUCLEOTIDE SEQUENCE [LARGE SCALE GENOMIC DNA]</scope>
    <source>
        <strain evidence="1 2">SWB005</strain>
    </source>
</reference>
<organism evidence="1 2">
    <name type="scientific">Enhygromyxa salina</name>
    <dbReference type="NCBI Taxonomy" id="215803"/>
    <lineage>
        <taxon>Bacteria</taxon>
        <taxon>Pseudomonadati</taxon>
        <taxon>Myxococcota</taxon>
        <taxon>Polyangia</taxon>
        <taxon>Nannocystales</taxon>
        <taxon>Nannocystaceae</taxon>
        <taxon>Enhygromyxa</taxon>
    </lineage>
</organism>
<name>A0A2S9YB35_9BACT</name>
<dbReference type="SUPFAM" id="SSF158682">
    <property type="entry name" value="TerB-like"/>
    <property type="match status" value="1"/>
</dbReference>
<dbReference type="Gene3D" id="1.10.3680.10">
    <property type="entry name" value="TerB-like"/>
    <property type="match status" value="1"/>
</dbReference>
<dbReference type="InterPro" id="IPR029024">
    <property type="entry name" value="TerB-like"/>
</dbReference>
<gene>
    <name evidence="1" type="ORF">ENSA5_25510</name>
</gene>
<evidence type="ECO:0000313" key="1">
    <source>
        <dbReference type="EMBL" id="PRQ02216.1"/>
    </source>
</evidence>
<accession>A0A2S9YB35</accession>
<sequence>MMSAMAEQDRVLASLRVWVATAWADGTLAEAESEALRRLIGYAAIPEASKAEALTWLDAPVELDVGQLPELSAVRKLFIYRVAAALTRVDLELDSTERSLLHKLRRALDIDEAEAGEIELGVRARRDS</sequence>